<reference evidence="5 8" key="3">
    <citation type="submission" date="2019-01" db="EMBL/GenBank/DDBJ databases">
        <title>The genome sequence of Lactobacillus crispatus L49.</title>
        <authorList>
            <person name="Zhong J."/>
            <person name="Zhang J."/>
        </authorList>
    </citation>
    <scope>NUCLEOTIDE SEQUENCE [LARGE SCALE GENOMIC DNA]</scope>
    <source>
        <strain evidence="5 8">L49</strain>
    </source>
</reference>
<dbReference type="EMBL" id="SCLX01000074">
    <property type="protein sequence ID" value="RXF56865.1"/>
    <property type="molecule type" value="Genomic_DNA"/>
</dbReference>
<keyword evidence="11" id="KW-1185">Reference proteome</keyword>
<dbReference type="InterPro" id="IPR000182">
    <property type="entry name" value="GNAT_dom"/>
</dbReference>
<gene>
    <name evidence="3" type="ORF">ABVC42_03395</name>
    <name evidence="2" type="ORF">AEL95_05310</name>
    <name evidence="6" type="ORF">CEE75_06805</name>
    <name evidence="5" type="ORF">ERD32_09835</name>
    <name evidence="4" type="ORF">GTO85_05270</name>
</gene>
<dbReference type="InterPro" id="IPR036527">
    <property type="entry name" value="SCP2_sterol-bd_dom_sf"/>
</dbReference>
<reference evidence="6 9" key="2">
    <citation type="submission" date="2017-06" db="EMBL/GenBank/DDBJ databases">
        <authorList>
            <person name="Swanenburg J."/>
            <person name="Kort R."/>
        </authorList>
    </citation>
    <scope>NUCLEOTIDE SEQUENCE [LARGE SCALE GENOMIC DNA]</scope>
    <source>
        <strain evidence="6 9">RL05</strain>
    </source>
</reference>
<dbReference type="EMBL" id="LJGP01000017">
    <property type="protein sequence ID" value="KWU03864.1"/>
    <property type="molecule type" value="Genomic_DNA"/>
</dbReference>
<dbReference type="Pfam" id="PF13527">
    <property type="entry name" value="Acetyltransf_9"/>
    <property type="match status" value="1"/>
</dbReference>
<keyword evidence="3" id="KW-0012">Acyltransferase</keyword>
<evidence type="ECO:0000313" key="11">
    <source>
        <dbReference type="Proteomes" id="UP001434419"/>
    </source>
</evidence>
<dbReference type="InterPro" id="IPR025559">
    <property type="entry name" value="Eis_dom"/>
</dbReference>
<dbReference type="EMBL" id="NKLP01000124">
    <property type="protein sequence ID" value="TDN31048.1"/>
    <property type="molecule type" value="Genomic_DNA"/>
</dbReference>
<dbReference type="SUPFAM" id="SSF55729">
    <property type="entry name" value="Acyl-CoA N-acyltransferases (Nat)"/>
    <property type="match status" value="1"/>
</dbReference>
<dbReference type="Pfam" id="PF13530">
    <property type="entry name" value="SCP2_2"/>
    <property type="match status" value="1"/>
</dbReference>
<dbReference type="RefSeq" id="WP_005722145.1">
    <property type="nucleotide sequence ID" value="NZ_AP025162.1"/>
</dbReference>
<dbReference type="InterPro" id="IPR016181">
    <property type="entry name" value="Acyl_CoA_acyltransferase"/>
</dbReference>
<sequence length="388" mass="45458">MELKKNKNNLKQITALIQYAFLKNNDLTKDENFMSRYDHSTGYGYFDKEKLASYIMVNRFKSDVFGHHLPMAGIGYVASYPEYRGQGHISQLMKEILHDLHRQDIPFANLAPFSESFYRQYGFSNSIYQKEYRFDGSALRSFKLPRSGHIVRGKWDNLAVQNGVIQLYERQLHTDDERNTVVREAWWWNRLDSYYHHRNVAVYFDADERPISYLIYRIRDNTFLADEMYAITPQGLLSMFGFMGSHAGSVKQFKMSVPEKSLRAELFPEQNELQVDLRPYMMSRIIDFEKVLACMRPMQEGDFNLEVNSDEQCPWNIGVWQLSNHGRKVAVERKEDALVDFSGSITAWTQVLLGRLTMNAAVKLGLITDYRIKKLDFVKGDVSFYDYF</sequence>
<reference evidence="3" key="5">
    <citation type="submission" date="2024-06" db="EMBL/GenBank/DDBJ databases">
        <title>Vaginal Lactobacillus fatty acid response mechanisms reveal a metabolite-targeted strategy for bacterial vaginosis treatment.</title>
        <authorList>
            <person name="Zhu M."/>
            <person name="Blainey P.C."/>
            <person name="Bloom S.M."/>
            <person name="Kwon D.S."/>
        </authorList>
    </citation>
    <scope>NUCLEOTIDE SEQUENCE</scope>
    <source>
        <strain evidence="3">194_F1_1</strain>
    </source>
</reference>
<evidence type="ECO:0000259" key="1">
    <source>
        <dbReference type="PROSITE" id="PS51186"/>
    </source>
</evidence>
<evidence type="ECO:0000313" key="10">
    <source>
        <dbReference type="Proteomes" id="UP000510660"/>
    </source>
</evidence>
<dbReference type="GO" id="GO:0030649">
    <property type="term" value="P:aminoglycoside antibiotic catabolic process"/>
    <property type="evidence" value="ECO:0007669"/>
    <property type="project" value="TreeGrafter"/>
</dbReference>
<dbReference type="SUPFAM" id="SSF55718">
    <property type="entry name" value="SCP-like"/>
    <property type="match status" value="1"/>
</dbReference>
<dbReference type="PANTHER" id="PTHR37817:SF1">
    <property type="entry name" value="N-ACETYLTRANSFERASE EIS"/>
    <property type="match status" value="1"/>
</dbReference>
<dbReference type="PROSITE" id="PS51186">
    <property type="entry name" value="GNAT"/>
    <property type="match status" value="1"/>
</dbReference>
<dbReference type="PATRIC" id="fig|47770.28.peg.458"/>
<evidence type="ECO:0000313" key="5">
    <source>
        <dbReference type="EMBL" id="RXF56865.1"/>
    </source>
</evidence>
<evidence type="ECO:0000313" key="7">
    <source>
        <dbReference type="Proteomes" id="UP000067598"/>
    </source>
</evidence>
<dbReference type="PANTHER" id="PTHR37817">
    <property type="entry name" value="N-ACETYLTRANSFERASE EIS"/>
    <property type="match status" value="1"/>
</dbReference>
<evidence type="ECO:0000313" key="9">
    <source>
        <dbReference type="Proteomes" id="UP000295195"/>
    </source>
</evidence>
<proteinExistence type="predicted"/>
<reference evidence="4 10" key="4">
    <citation type="submission" date="2020-01" db="EMBL/GenBank/DDBJ databases">
        <title>Complete and circular genome sequences of six lactobacillus isolates from horses.</title>
        <authorList>
            <person name="Hassan H.M."/>
        </authorList>
    </citation>
    <scope>NUCLEOTIDE SEQUENCE [LARGE SCALE GENOMIC DNA]</scope>
    <source>
        <strain evidence="4 10">1D</strain>
    </source>
</reference>
<dbReference type="InterPro" id="IPR041380">
    <property type="entry name" value="Acetyltransf_17"/>
</dbReference>
<dbReference type="Proteomes" id="UP000510660">
    <property type="component" value="Chromosome"/>
</dbReference>
<dbReference type="Gene3D" id="3.40.630.30">
    <property type="match status" value="2"/>
</dbReference>
<dbReference type="Pfam" id="PF17668">
    <property type="entry name" value="Acetyltransf_17"/>
    <property type="match status" value="1"/>
</dbReference>
<dbReference type="Gene3D" id="3.30.1050.10">
    <property type="entry name" value="SCP2 sterol-binding domain"/>
    <property type="match status" value="1"/>
</dbReference>
<evidence type="ECO:0000313" key="8">
    <source>
        <dbReference type="Proteomes" id="UP000289808"/>
    </source>
</evidence>
<dbReference type="CDD" id="cd04301">
    <property type="entry name" value="NAT_SF"/>
    <property type="match status" value="1"/>
</dbReference>
<dbReference type="EMBL" id="CP047415">
    <property type="protein sequence ID" value="QLL73816.1"/>
    <property type="molecule type" value="Genomic_DNA"/>
</dbReference>
<reference evidence="2 7" key="1">
    <citation type="journal article" date="2016" name="Microbiology (Mosc.)">
        <title>Comparison of Lactobacillus crispatus isolates from Lactobacillus-dominated vaginal microbiomes with isolates from microbiomes containing bacterial vaginosis-associated bacteria.</title>
        <authorList>
            <person name="Abdelmaksoud A.A."/>
            <person name="Koparde V.N."/>
            <person name="Sheth N.U."/>
            <person name="Serrano M.G."/>
            <person name="Glascock A.L."/>
            <person name="Fettweis J.M."/>
            <person name="Strauss Iii J.F."/>
            <person name="Buck G.A."/>
            <person name="Jefferson K.K."/>
        </authorList>
    </citation>
    <scope>NUCLEOTIDE SEQUENCE [LARGE SCALE GENOMIC DNA]</scope>
    <source>
        <strain evidence="2 7">VMC3</strain>
    </source>
</reference>
<dbReference type="Proteomes" id="UP000289808">
    <property type="component" value="Unassembled WGS sequence"/>
</dbReference>
<dbReference type="InterPro" id="IPR051554">
    <property type="entry name" value="Acetyltransferase_Eis"/>
</dbReference>
<dbReference type="EC" id="2.3.1.-" evidence="3"/>
<dbReference type="AlphaFoldDB" id="A0A125P7H1"/>
<dbReference type="Proteomes" id="UP001434419">
    <property type="component" value="Unassembled WGS sequence"/>
</dbReference>
<feature type="domain" description="N-acetyltransferase" evidence="1">
    <location>
        <begin position="1"/>
        <end position="145"/>
    </location>
</feature>
<evidence type="ECO:0000313" key="2">
    <source>
        <dbReference type="EMBL" id="KWU03864.1"/>
    </source>
</evidence>
<dbReference type="Proteomes" id="UP000295195">
    <property type="component" value="Unassembled WGS sequence"/>
</dbReference>
<dbReference type="Proteomes" id="UP000067598">
    <property type="component" value="Unassembled WGS sequence"/>
</dbReference>
<protein>
    <submittedName>
        <fullName evidence="3">GNAT family N-acetyltransferase</fullName>
        <ecNumber evidence="3">2.3.1.-</ecNumber>
    </submittedName>
    <submittedName>
        <fullName evidence="2">GNAT family acetyltransferase</fullName>
    </submittedName>
</protein>
<organism evidence="2 7">
    <name type="scientific">Lactobacillus crispatus</name>
    <dbReference type="NCBI Taxonomy" id="47770"/>
    <lineage>
        <taxon>Bacteria</taxon>
        <taxon>Bacillati</taxon>
        <taxon>Bacillota</taxon>
        <taxon>Bacilli</taxon>
        <taxon>Lactobacillales</taxon>
        <taxon>Lactobacillaceae</taxon>
        <taxon>Lactobacillus</taxon>
    </lineage>
</organism>
<dbReference type="EMBL" id="JBETVU010000012">
    <property type="protein sequence ID" value="MES5148973.1"/>
    <property type="molecule type" value="Genomic_DNA"/>
</dbReference>
<keyword evidence="2" id="KW-0808">Transferase</keyword>
<name>A0A125P7H1_9LACO</name>
<evidence type="ECO:0000313" key="3">
    <source>
        <dbReference type="EMBL" id="MES5148973.1"/>
    </source>
</evidence>
<accession>A0A125P7H1</accession>
<evidence type="ECO:0000313" key="6">
    <source>
        <dbReference type="EMBL" id="TDN31048.1"/>
    </source>
</evidence>
<evidence type="ECO:0000313" key="4">
    <source>
        <dbReference type="EMBL" id="QLL73816.1"/>
    </source>
</evidence>
<dbReference type="GO" id="GO:0034069">
    <property type="term" value="F:aminoglycoside N-acetyltransferase activity"/>
    <property type="evidence" value="ECO:0007669"/>
    <property type="project" value="TreeGrafter"/>
</dbReference>